<dbReference type="PROSITE" id="PS00086">
    <property type="entry name" value="CYTOCHROME_P450"/>
    <property type="match status" value="1"/>
</dbReference>
<dbReference type="GO" id="GO:0016712">
    <property type="term" value="F:oxidoreductase activity, acting on paired donors, with incorporation or reduction of molecular oxygen, reduced flavin or flavoprotein as one donor, and incorporation of one atom of oxygen"/>
    <property type="evidence" value="ECO:0007669"/>
    <property type="project" value="TreeGrafter"/>
</dbReference>
<evidence type="ECO:0000256" key="9">
    <source>
        <dbReference type="SAM" id="MobiDB-lite"/>
    </source>
</evidence>
<evidence type="ECO:0000256" key="3">
    <source>
        <dbReference type="ARBA" id="ARBA00022723"/>
    </source>
</evidence>
<dbReference type="SUPFAM" id="SSF48264">
    <property type="entry name" value="Cytochrome P450"/>
    <property type="match status" value="1"/>
</dbReference>
<keyword evidence="4 8" id="KW-0560">Oxidoreductase</keyword>
<keyword evidence="7 8" id="KW-0349">Heme</keyword>
<evidence type="ECO:0000256" key="4">
    <source>
        <dbReference type="ARBA" id="ARBA00023002"/>
    </source>
</evidence>
<dbReference type="GO" id="GO:0005737">
    <property type="term" value="C:cytoplasm"/>
    <property type="evidence" value="ECO:0007669"/>
    <property type="project" value="TreeGrafter"/>
</dbReference>
<evidence type="ECO:0000256" key="6">
    <source>
        <dbReference type="ARBA" id="ARBA00023033"/>
    </source>
</evidence>
<feature type="compositionally biased region" description="Basic residues" evidence="9">
    <location>
        <begin position="530"/>
        <end position="544"/>
    </location>
</feature>
<dbReference type="AlphaFoldDB" id="A0AAE1KX19"/>
<feature type="signal peptide" evidence="10">
    <location>
        <begin position="1"/>
        <end position="21"/>
    </location>
</feature>
<evidence type="ECO:0008006" key="13">
    <source>
        <dbReference type="Google" id="ProtNLM"/>
    </source>
</evidence>
<dbReference type="FunFam" id="1.10.630.10:FF:000036">
    <property type="entry name" value="CYtochrome P450 family"/>
    <property type="match status" value="1"/>
</dbReference>
<feature type="region of interest" description="Disordered" evidence="9">
    <location>
        <begin position="513"/>
        <end position="552"/>
    </location>
</feature>
<organism evidence="11 12">
    <name type="scientific">Petrolisthes cinctipes</name>
    <name type="common">Flat porcelain crab</name>
    <dbReference type="NCBI Taxonomy" id="88211"/>
    <lineage>
        <taxon>Eukaryota</taxon>
        <taxon>Metazoa</taxon>
        <taxon>Ecdysozoa</taxon>
        <taxon>Arthropoda</taxon>
        <taxon>Crustacea</taxon>
        <taxon>Multicrustacea</taxon>
        <taxon>Malacostraca</taxon>
        <taxon>Eumalacostraca</taxon>
        <taxon>Eucarida</taxon>
        <taxon>Decapoda</taxon>
        <taxon>Pleocyemata</taxon>
        <taxon>Anomura</taxon>
        <taxon>Galatheoidea</taxon>
        <taxon>Porcellanidae</taxon>
        <taxon>Petrolisthes</taxon>
    </lineage>
</organism>
<name>A0AAE1KX19_PETCI</name>
<dbReference type="EMBL" id="JAWQEG010000644">
    <property type="protein sequence ID" value="KAK3887228.1"/>
    <property type="molecule type" value="Genomic_DNA"/>
</dbReference>
<proteinExistence type="inferred from homology"/>
<gene>
    <name evidence="11" type="ORF">Pcinc_008663</name>
</gene>
<dbReference type="Gene3D" id="1.10.630.10">
    <property type="entry name" value="Cytochrome P450"/>
    <property type="match status" value="1"/>
</dbReference>
<dbReference type="GO" id="GO:0005506">
    <property type="term" value="F:iron ion binding"/>
    <property type="evidence" value="ECO:0007669"/>
    <property type="project" value="InterPro"/>
</dbReference>
<evidence type="ECO:0000256" key="1">
    <source>
        <dbReference type="ARBA" id="ARBA00001971"/>
    </source>
</evidence>
<keyword evidence="12" id="KW-1185">Reference proteome</keyword>
<dbReference type="Pfam" id="PF00067">
    <property type="entry name" value="p450"/>
    <property type="match status" value="1"/>
</dbReference>
<dbReference type="InterPro" id="IPR001128">
    <property type="entry name" value="Cyt_P450"/>
</dbReference>
<evidence type="ECO:0000313" key="12">
    <source>
        <dbReference type="Proteomes" id="UP001286313"/>
    </source>
</evidence>
<feature type="chain" id="PRO_5041925062" description="Cytochrome P450" evidence="10">
    <location>
        <begin position="22"/>
        <end position="552"/>
    </location>
</feature>
<evidence type="ECO:0000313" key="11">
    <source>
        <dbReference type="EMBL" id="KAK3887228.1"/>
    </source>
</evidence>
<evidence type="ECO:0000256" key="2">
    <source>
        <dbReference type="ARBA" id="ARBA00010617"/>
    </source>
</evidence>
<comment type="similarity">
    <text evidence="2 8">Belongs to the cytochrome P450 family.</text>
</comment>
<comment type="cofactor">
    <cofactor evidence="1 7">
        <name>heme</name>
        <dbReference type="ChEBI" id="CHEBI:30413"/>
    </cofactor>
</comment>
<feature type="binding site" description="axial binding residue" evidence="7">
    <location>
        <position position="437"/>
    </location>
    <ligand>
        <name>heme</name>
        <dbReference type="ChEBI" id="CHEBI:30413"/>
    </ligand>
    <ligandPart>
        <name>Fe</name>
        <dbReference type="ChEBI" id="CHEBI:18248"/>
    </ligandPart>
</feature>
<dbReference type="Proteomes" id="UP001286313">
    <property type="component" value="Unassembled WGS sequence"/>
</dbReference>
<keyword evidence="3 7" id="KW-0479">Metal-binding</keyword>
<dbReference type="InterPro" id="IPR050182">
    <property type="entry name" value="Cytochrome_P450_fam2"/>
</dbReference>
<keyword evidence="10" id="KW-0732">Signal</keyword>
<dbReference type="PRINTS" id="PR00385">
    <property type="entry name" value="P450"/>
</dbReference>
<reference evidence="11" key="1">
    <citation type="submission" date="2023-10" db="EMBL/GenBank/DDBJ databases">
        <title>Genome assemblies of two species of porcelain crab, Petrolisthes cinctipes and Petrolisthes manimaculis (Anomura: Porcellanidae).</title>
        <authorList>
            <person name="Angst P."/>
        </authorList>
    </citation>
    <scope>NUCLEOTIDE SEQUENCE</scope>
    <source>
        <strain evidence="11">PB745_01</strain>
        <tissue evidence="11">Gill</tissue>
    </source>
</reference>
<protein>
    <recommendedName>
        <fullName evidence="13">Cytochrome P450</fullName>
    </recommendedName>
</protein>
<sequence length="552" mass="63686">MLVEVTLLVVLLALLWHYSTKDPPGFPPGPRRFPIIGSKAVINYEGMKEMQKVYGDVFRTRVGSCNSVYICKYRLIREAFNKVEFSDRPSWKFIDFFSDGKEAGVVFRNGPVWVKLRRFLLRHLRDLGMGKSRLDDAILQEAQELVMNFKNHVDRPTNFPISINTAILNVIWQMVASRRYDLNDKQTKEFSDMMVKYQDDLMFLALPEFFPWLNYLPACITKRLCRVEQLEASAKLGKAMMEEVIAKHRENFDPASPRDLLDEFLLEMKAVEDSSKDVGDTPFNEIDLVRTIFDLFTAGYDTTANMLRWVILYMAAYPRVQLKVQEELDEVVPRDTLPSHQYRHRLSYLEAMIHEVLRVSSIVTGGVPHVTAQDTHFAGYFLPKGTMISGYNLACHMNPESWEDPEVFQPERFLDEVGKFIAPKVDFLPFGVGKRSCLGEALARMELYIFSAAILQNFKFASVSLEQPVDLSPRPISNLMFPKDQLLLITLREDETLVTRLYLKSLHQEHLSHRCHHAPPAGKAIATTSRKSHRHHSRNSHRHHQQEQPTAQ</sequence>
<evidence type="ECO:0000256" key="8">
    <source>
        <dbReference type="RuleBase" id="RU000461"/>
    </source>
</evidence>
<dbReference type="PANTHER" id="PTHR24300">
    <property type="entry name" value="CYTOCHROME P450 508A4-RELATED"/>
    <property type="match status" value="1"/>
</dbReference>
<dbReference type="GO" id="GO:0020037">
    <property type="term" value="F:heme binding"/>
    <property type="evidence" value="ECO:0007669"/>
    <property type="project" value="InterPro"/>
</dbReference>
<dbReference type="InterPro" id="IPR002401">
    <property type="entry name" value="Cyt_P450_E_grp-I"/>
</dbReference>
<dbReference type="GO" id="GO:0008395">
    <property type="term" value="F:steroid hydroxylase activity"/>
    <property type="evidence" value="ECO:0007669"/>
    <property type="project" value="TreeGrafter"/>
</dbReference>
<keyword evidence="6 8" id="KW-0503">Monooxygenase</keyword>
<evidence type="ECO:0000256" key="5">
    <source>
        <dbReference type="ARBA" id="ARBA00023004"/>
    </source>
</evidence>
<evidence type="ECO:0000256" key="7">
    <source>
        <dbReference type="PIRSR" id="PIRSR602401-1"/>
    </source>
</evidence>
<dbReference type="InterPro" id="IPR017972">
    <property type="entry name" value="Cyt_P450_CS"/>
</dbReference>
<comment type="caution">
    <text evidence="11">The sequence shown here is derived from an EMBL/GenBank/DDBJ whole genome shotgun (WGS) entry which is preliminary data.</text>
</comment>
<dbReference type="GO" id="GO:0006805">
    <property type="term" value="P:xenobiotic metabolic process"/>
    <property type="evidence" value="ECO:0007669"/>
    <property type="project" value="TreeGrafter"/>
</dbReference>
<dbReference type="GO" id="GO:0006082">
    <property type="term" value="P:organic acid metabolic process"/>
    <property type="evidence" value="ECO:0007669"/>
    <property type="project" value="TreeGrafter"/>
</dbReference>
<dbReference type="PRINTS" id="PR00463">
    <property type="entry name" value="EP450I"/>
</dbReference>
<keyword evidence="5 7" id="KW-0408">Iron</keyword>
<evidence type="ECO:0000256" key="10">
    <source>
        <dbReference type="SAM" id="SignalP"/>
    </source>
</evidence>
<dbReference type="PANTHER" id="PTHR24300:SF403">
    <property type="entry name" value="CYTOCHROME P450 306A1"/>
    <property type="match status" value="1"/>
</dbReference>
<accession>A0AAE1KX19</accession>
<dbReference type="InterPro" id="IPR036396">
    <property type="entry name" value="Cyt_P450_sf"/>
</dbReference>